<organism evidence="2 3">
    <name type="scientific">Bradyrhizobium ivorense</name>
    <dbReference type="NCBI Taxonomy" id="2511166"/>
    <lineage>
        <taxon>Bacteria</taxon>
        <taxon>Pseudomonadati</taxon>
        <taxon>Pseudomonadota</taxon>
        <taxon>Alphaproteobacteria</taxon>
        <taxon>Hyphomicrobiales</taxon>
        <taxon>Nitrobacteraceae</taxon>
        <taxon>Bradyrhizobium</taxon>
    </lineage>
</organism>
<dbReference type="AlphaFoldDB" id="A0A508TMK0"/>
<dbReference type="Pfam" id="PF17963">
    <property type="entry name" value="Big_9"/>
    <property type="match status" value="1"/>
</dbReference>
<evidence type="ECO:0000313" key="3">
    <source>
        <dbReference type="Proteomes" id="UP000328092"/>
    </source>
</evidence>
<dbReference type="InterPro" id="IPR036514">
    <property type="entry name" value="SGNH_hydro_sf"/>
</dbReference>
<dbReference type="GO" id="GO:0016788">
    <property type="term" value="F:hydrolase activity, acting on ester bonds"/>
    <property type="evidence" value="ECO:0007669"/>
    <property type="project" value="UniProtKB-ARBA"/>
</dbReference>
<dbReference type="Gene3D" id="3.40.50.1110">
    <property type="entry name" value="SGNH hydrolase"/>
    <property type="match status" value="2"/>
</dbReference>
<accession>A0A508TMK0</accession>
<dbReference type="SUPFAM" id="SSF141072">
    <property type="entry name" value="CalX-like"/>
    <property type="match status" value="2"/>
</dbReference>
<dbReference type="Gene3D" id="2.60.40.2030">
    <property type="match status" value="1"/>
</dbReference>
<keyword evidence="3" id="KW-1185">Reference proteome</keyword>
<dbReference type="InterPro" id="IPR040853">
    <property type="entry name" value="RapA2_cadherin-like"/>
</dbReference>
<dbReference type="OrthoDB" id="8255587at2"/>
<dbReference type="EMBL" id="CAADFC020000024">
    <property type="protein sequence ID" value="VIO75625.1"/>
    <property type="molecule type" value="Genomic_DNA"/>
</dbReference>
<evidence type="ECO:0000313" key="2">
    <source>
        <dbReference type="EMBL" id="VIO75625.1"/>
    </source>
</evidence>
<sequence>MTDSSIQLDSGGSILFVGNSFTFGRVDPVMSYNTDNVRDLTAPVPGTTFANTTGSNPYEPHPWGGVPGIFEAFAEQSGLQLDVAISARNAATLQGQYLNSNPAGWDLRGNVASQPWDVVVLQDNSTQALPSGSGSITFAAGSSTATLVIHPTADTKIETDETIGLQLTADPSYRTSAGVVTGTILNDDPSGPVVNPALPTVTLVASPSAVLEDGAQKLVYTFTRTGPTDTPLTIQFGAARDGSTAPSVNTSTGDFENFVNLFTTSFQANGQQTTGSMSFTSNSGSVVIPAGASSATLTLDPKPDTTVEADESIRLTLSANAAYNVGTQGAISATILNDDFAPGTDTSLPNISLSLAASAVFEDGSGNLVYQFTRTGSNAAPLTVKFSVSGTATLPGNDFTVTGANSFATAGAADPNLASFNTYTVKLAQYATTGAADGTVPANPHANAATDVYLYETWARPNMVTGAIVANTNDQTGAVTNTTTTAPEYYVSLEAMTADLRAAYEGLAAANPIFAGVAPVGAAFLAAVQNGTAIRNPYAPDAGADGKVDLWWDDNLHASKYGSYLSALTLFGTLTGLDPRSLGAAEHAAADLGITPEVAAALQGVAAATLGFSLAAHWTAPGQVTELQGGVTGLLATAGSFGFSDSDIADTHTVAVTPLTPGAVGTFTASLHTDTTGDGTGGSVDWQFTVDNAAVAFLAPGETRVQHFQVTIADANGGLAQRDIAITLNGTYNDAPVAVNDVGHAQAAGTTIAAPGVLGNDTDPEGDALVVSAVNGLAGNVGVATAGTYGHLSLFSDGHYGYAADNSAALASAPTGIHLHDSFNYTASDGNSTDSAALDITINRAPIANAEIAGVGKGGLISGNVLANDSDPDGDAVAVAALNGGTVGQQLHGKYGSLTLSSDGHYTYQSDANARTPAQGFAQDKFTYTVTDAQGGAATASLTVTTFAHGQTYLAGAPGQTMSAGNGQDILDGTLGHQILAGGNGADVLLGGPNDRLAGANGPDQFVFQDNFGHNEIRDFGKPDTIVLQASTFGSVADILAHYAVNDGHGNVVISDPHNAANNIVVDNFSLSQLSANSFLLI</sequence>
<dbReference type="Proteomes" id="UP000328092">
    <property type="component" value="Unassembled WGS sequence"/>
</dbReference>
<evidence type="ECO:0000259" key="1">
    <source>
        <dbReference type="Pfam" id="PF17803"/>
    </source>
</evidence>
<feature type="domain" description="RapA2 cadherin-like" evidence="1">
    <location>
        <begin position="724"/>
        <end position="802"/>
    </location>
</feature>
<dbReference type="InterPro" id="IPR011049">
    <property type="entry name" value="Serralysin-like_metalloprot_C"/>
</dbReference>
<dbReference type="InterPro" id="IPR038081">
    <property type="entry name" value="CalX-like_sf"/>
</dbReference>
<protein>
    <submittedName>
        <fullName evidence="2">Leukotoxin</fullName>
    </submittedName>
</protein>
<dbReference type="Gene3D" id="2.150.10.10">
    <property type="entry name" value="Serralysin-like metalloprotease, C-terminal"/>
    <property type="match status" value="1"/>
</dbReference>
<gene>
    <name evidence="2" type="primary">ltxA_2</name>
    <name evidence="2" type="ORF">CI1B_60040</name>
</gene>
<dbReference type="RefSeq" id="WP_139862823.1">
    <property type="nucleotide sequence ID" value="NZ_CAADFC020000024.1"/>
</dbReference>
<reference evidence="2" key="1">
    <citation type="submission" date="2019-02" db="EMBL/GenBank/DDBJ databases">
        <authorList>
            <person name="Pothier F.J."/>
        </authorList>
    </citation>
    <scope>NUCLEOTIDE SEQUENCE</scope>
    <source>
        <strain evidence="2">CI-1B</strain>
    </source>
</reference>
<dbReference type="SUPFAM" id="SSF51120">
    <property type="entry name" value="beta-Roll"/>
    <property type="match status" value="1"/>
</dbReference>
<comment type="caution">
    <text evidence="2">The sequence shown here is derived from an EMBL/GenBank/DDBJ whole genome shotgun (WGS) entry which is preliminary data.</text>
</comment>
<dbReference type="NCBIfam" id="TIGR01965">
    <property type="entry name" value="VCBS_repeat"/>
    <property type="match status" value="3"/>
</dbReference>
<proteinExistence type="predicted"/>
<dbReference type="Pfam" id="PF17803">
    <property type="entry name" value="Cadherin_4"/>
    <property type="match status" value="1"/>
</dbReference>
<dbReference type="InterPro" id="IPR010221">
    <property type="entry name" value="VCBS_dom"/>
</dbReference>
<name>A0A508TMK0_9BRAD</name>